<comment type="subunit">
    <text evidence="9">In plastids the minimal PEP RNA polymerase catalytic core is composed of four subunits: alpha, beta, beta', and beta''. When a (nuclear-encoded) sigma factor is associated with the core the holoenzyme is formed, which can initiate transcription.</text>
</comment>
<reference evidence="16" key="1">
    <citation type="submission" date="2018-07" db="EMBL/GenBank/DDBJ databases">
        <authorList>
            <person name="Cremen M.C."/>
            <person name="Leliaert F."/>
            <person name="West J."/>
            <person name="Lam D.W."/>
            <person name="Shimada S."/>
            <person name="Lopez-Bautista J.M."/>
            <person name="Verbruggen H."/>
        </authorList>
    </citation>
    <scope>NUCLEOTIDE SEQUENCE</scope>
</reference>
<evidence type="ECO:0000256" key="6">
    <source>
        <dbReference type="ARBA" id="ARBA00022679"/>
    </source>
</evidence>
<evidence type="ECO:0000256" key="1">
    <source>
        <dbReference type="ARBA" id="ARBA00004026"/>
    </source>
</evidence>
<gene>
    <name evidence="16" type="primary">rpoBa</name>
</gene>
<reference evidence="16" key="2">
    <citation type="journal article" date="2019" name="Mol. Phylogenet. Evol.">
        <title>Reassessment of the classification of bryopsidales (chlorophyta) based on chloroplast phylogenomic analyses.</title>
        <authorList>
            <person name="Cremen M.C."/>
            <person name="Leliaert F."/>
            <person name="West J."/>
            <person name="Lam D.W."/>
            <person name="Shimada S."/>
            <person name="Lopez-Bautista J.M."/>
            <person name="Verbruggen H."/>
        </authorList>
    </citation>
    <scope>NUCLEOTIDE SEQUENCE</scope>
</reference>
<evidence type="ECO:0000256" key="2">
    <source>
        <dbReference type="ARBA" id="ARBA00004474"/>
    </source>
</evidence>
<keyword evidence="13" id="KW-0472">Membrane</keyword>
<evidence type="ECO:0000256" key="8">
    <source>
        <dbReference type="ARBA" id="ARBA00023163"/>
    </source>
</evidence>
<dbReference type="GO" id="GO:0003899">
    <property type="term" value="F:DNA-directed RNA polymerase activity"/>
    <property type="evidence" value="ECO:0007669"/>
    <property type="project" value="UniProtKB-EC"/>
</dbReference>
<dbReference type="InterPro" id="IPR007642">
    <property type="entry name" value="RNA_pol_Rpb2_2"/>
</dbReference>
<evidence type="ECO:0000256" key="3">
    <source>
        <dbReference type="ARBA" id="ARBA00006835"/>
    </source>
</evidence>
<keyword evidence="16" id="KW-0150">Chloroplast</keyword>
<keyword evidence="13" id="KW-0812">Transmembrane</keyword>
<dbReference type="GO" id="GO:0000428">
    <property type="term" value="C:DNA-directed RNA polymerase complex"/>
    <property type="evidence" value="ECO:0007669"/>
    <property type="project" value="UniProtKB-KW"/>
</dbReference>
<geneLocation type="chloroplast" evidence="16"/>
<dbReference type="Gene3D" id="3.90.1110.10">
    <property type="entry name" value="RNA polymerase Rpb2, domain 2"/>
    <property type="match status" value="1"/>
</dbReference>
<evidence type="ECO:0000256" key="10">
    <source>
        <dbReference type="ARBA" id="ARBA00032782"/>
    </source>
</evidence>
<comment type="subcellular location">
    <subcellularLocation>
        <location evidence="2">Plastid</location>
    </subcellularLocation>
</comment>
<dbReference type="InterPro" id="IPR015712">
    <property type="entry name" value="DNA-dir_RNA_pol_su2"/>
</dbReference>
<dbReference type="GO" id="GO:0003677">
    <property type="term" value="F:DNA binding"/>
    <property type="evidence" value="ECO:0007669"/>
    <property type="project" value="InterPro"/>
</dbReference>
<evidence type="ECO:0000313" key="16">
    <source>
        <dbReference type="EMBL" id="AYJ22303.1"/>
    </source>
</evidence>
<comment type="catalytic activity">
    <reaction evidence="11">
        <text>RNA(n) + a ribonucleoside 5'-triphosphate = RNA(n+1) + diphosphate</text>
        <dbReference type="Rhea" id="RHEA:21248"/>
        <dbReference type="Rhea" id="RHEA-COMP:14527"/>
        <dbReference type="Rhea" id="RHEA-COMP:17342"/>
        <dbReference type="ChEBI" id="CHEBI:33019"/>
        <dbReference type="ChEBI" id="CHEBI:61557"/>
        <dbReference type="ChEBI" id="CHEBI:140395"/>
        <dbReference type="EC" id="2.7.7.6"/>
    </reaction>
</comment>
<keyword evidence="8" id="KW-0804">Transcription</keyword>
<feature type="domain" description="RNA polymerase Rpb2" evidence="14">
    <location>
        <begin position="156"/>
        <end position="231"/>
    </location>
</feature>
<keyword evidence="6" id="KW-0808">Transferase</keyword>
<dbReference type="Gene3D" id="3.90.1100.10">
    <property type="match status" value="1"/>
</dbReference>
<accession>A0A3B8CLZ7</accession>
<comment type="function">
    <text evidence="1">DNA-dependent RNA polymerase catalyzes the transcription of DNA into RNA using the four ribonucleoside triphosphates as substrates.</text>
</comment>
<dbReference type="InterPro" id="IPR037034">
    <property type="entry name" value="RNA_pol_Rpb2_2_sf"/>
</dbReference>
<dbReference type="EC" id="2.7.7.6" evidence="4"/>
<evidence type="ECO:0000256" key="11">
    <source>
        <dbReference type="ARBA" id="ARBA00048552"/>
    </source>
</evidence>
<dbReference type="Pfam" id="PF04561">
    <property type="entry name" value="RNA_pol_Rpb2_2"/>
    <property type="match status" value="2"/>
</dbReference>
<evidence type="ECO:0000256" key="9">
    <source>
        <dbReference type="ARBA" id="ARBA00026088"/>
    </source>
</evidence>
<organism evidence="16">
    <name type="scientific">Avrainvillea sp. HV04061</name>
    <dbReference type="NCBI Taxonomy" id="2364086"/>
    <lineage>
        <taxon>Eukaryota</taxon>
        <taxon>Viridiplantae</taxon>
        <taxon>Chlorophyta</taxon>
        <taxon>core chlorophytes</taxon>
        <taxon>Ulvophyceae</taxon>
        <taxon>TCBD clade</taxon>
        <taxon>Bryopsidales</taxon>
        <taxon>Halimedineae</taxon>
        <taxon>Dichotomosiphonaceae</taxon>
        <taxon>Avrainvillea</taxon>
    </lineage>
</organism>
<keyword evidence="7" id="KW-0548">Nucleotidyltransferase</keyword>
<dbReference type="PANTHER" id="PTHR20856">
    <property type="entry name" value="DNA-DIRECTED RNA POLYMERASE I SUBUNIT 2"/>
    <property type="match status" value="1"/>
</dbReference>
<proteinExistence type="inferred from homology"/>
<dbReference type="GO" id="GO:0032549">
    <property type="term" value="F:ribonucleoside binding"/>
    <property type="evidence" value="ECO:0007669"/>
    <property type="project" value="InterPro"/>
</dbReference>
<comment type="similarity">
    <text evidence="3 12">Belongs to the RNA polymerase beta chain family.</text>
</comment>
<evidence type="ECO:0000256" key="13">
    <source>
        <dbReference type="SAM" id="Phobius"/>
    </source>
</evidence>
<dbReference type="Pfam" id="PF04565">
    <property type="entry name" value="RNA_pol_Rpb2_3"/>
    <property type="match status" value="1"/>
</dbReference>
<feature type="domain" description="RNA polymerase Rpb2" evidence="14">
    <location>
        <begin position="236"/>
        <end position="318"/>
    </location>
</feature>
<dbReference type="EMBL" id="MH591114">
    <property type="protein sequence ID" value="AYJ22303.1"/>
    <property type="molecule type" value="Genomic_DNA"/>
</dbReference>
<keyword evidence="5" id="KW-0240">DNA-directed RNA polymerase</keyword>
<evidence type="ECO:0000256" key="4">
    <source>
        <dbReference type="ARBA" id="ARBA00012418"/>
    </source>
</evidence>
<feature type="transmembrane region" description="Helical" evidence="13">
    <location>
        <begin position="12"/>
        <end position="33"/>
    </location>
</feature>
<dbReference type="GO" id="GO:0006351">
    <property type="term" value="P:DNA-templated transcription"/>
    <property type="evidence" value="ECO:0007669"/>
    <property type="project" value="InterPro"/>
</dbReference>
<evidence type="ECO:0000259" key="15">
    <source>
        <dbReference type="Pfam" id="PF04565"/>
    </source>
</evidence>
<dbReference type="SUPFAM" id="SSF64484">
    <property type="entry name" value="beta and beta-prime subunits of DNA dependent RNA-polymerase"/>
    <property type="match status" value="1"/>
</dbReference>
<evidence type="ECO:0000259" key="14">
    <source>
        <dbReference type="Pfam" id="PF04561"/>
    </source>
</evidence>
<evidence type="ECO:0000256" key="7">
    <source>
        <dbReference type="ARBA" id="ARBA00022695"/>
    </source>
</evidence>
<sequence length="649" mass="76448">MKQHSLEFNMTKFLVLFFFNNMFFIFYKFLFFFPDFLNVQRKSFRNFIKNDFIFEFSKIKKIVNSKKLNLKFLYENFKFLSPIFNIEESILLSKTYCSNFYIPVISQINRLKYIFNYFSNSTELKWILVGTLPLLTRRGHFIINGTIRIVINQILRSPGLYVYKERRKNENTKRLYYADLISQRGAWLRVEIDKDKKLWLSTKSESRIPFFEFLKNIGFKQKFIIEYFSIDLIDIKTKKKKSLKNNKFLYQTFFNPLTYSLGFIGRKRLNNKFDLLISPKVLKLTPLDFLAIGDYLIQLTNNLGSFDDIDHLKNRRIRTIGDLILNQFQQGLIRFRNLVFGKQIKKNKKINLNNLLDFQPINSAFRELFVGSQLSQFLDQTNPLAELTHKRRFSALGSGGVNRETAGFEIRGIHPTHYGRICPIETPEGHNAGLVNSITMTTQINDDGFLETPYRLIYKSQIQDHKNPLFLTAEYEESRLIVLSDIPVCKFKFLKNKNLPILFNQDFQKFKVKEINFISVSSLQYISLATALIPFIEHDDANRALMGSNMQRQAIPLISLEQPLITTYAAKCLLQNSKVIPICKRSGFIIYSSNKKISCYSFLNFYKFQCRNSFLIKIFLNKSINFRKKNYSNIKTTLKKKKTILKIEI</sequence>
<dbReference type="AlphaFoldDB" id="A0A3B8CLZ7"/>
<evidence type="ECO:0000256" key="5">
    <source>
        <dbReference type="ARBA" id="ARBA00022478"/>
    </source>
</evidence>
<protein>
    <recommendedName>
        <fullName evidence="4">DNA-directed RNA polymerase</fullName>
        <ecNumber evidence="4">2.7.7.6</ecNumber>
    </recommendedName>
    <alternativeName>
        <fullName evidence="10">PEP</fullName>
    </alternativeName>
</protein>
<keyword evidence="16" id="KW-0934">Plastid</keyword>
<feature type="domain" description="RNA polymerase Rpb2" evidence="15">
    <location>
        <begin position="376"/>
        <end position="444"/>
    </location>
</feature>
<evidence type="ECO:0000256" key="12">
    <source>
        <dbReference type="RuleBase" id="RU000434"/>
    </source>
</evidence>
<name>A0A3B8CLZ7_9CHLO</name>
<dbReference type="InterPro" id="IPR007645">
    <property type="entry name" value="RNA_pol_Rpb2_3"/>
</dbReference>
<keyword evidence="13" id="KW-1133">Transmembrane helix</keyword>